<dbReference type="EMBL" id="CP068985">
    <property type="protein sequence ID" value="QYC40137.1"/>
    <property type="molecule type" value="Genomic_DNA"/>
</dbReference>
<organism evidence="2 3">
    <name type="scientific">Nonomuraea coxensis DSM 45129</name>
    <dbReference type="NCBI Taxonomy" id="1122611"/>
    <lineage>
        <taxon>Bacteria</taxon>
        <taxon>Bacillati</taxon>
        <taxon>Actinomycetota</taxon>
        <taxon>Actinomycetes</taxon>
        <taxon>Streptosporangiales</taxon>
        <taxon>Streptosporangiaceae</taxon>
        <taxon>Nonomuraea</taxon>
    </lineage>
</organism>
<keyword evidence="1" id="KW-0812">Transmembrane</keyword>
<name>A0ABX8U0C6_9ACTN</name>
<evidence type="ECO:0000313" key="2">
    <source>
        <dbReference type="EMBL" id="QYC40137.1"/>
    </source>
</evidence>
<protein>
    <submittedName>
        <fullName evidence="2">Uncharacterized protein</fullName>
    </submittedName>
</protein>
<feature type="transmembrane region" description="Helical" evidence="1">
    <location>
        <begin position="67"/>
        <end position="90"/>
    </location>
</feature>
<feature type="transmembrane region" description="Helical" evidence="1">
    <location>
        <begin position="102"/>
        <end position="123"/>
    </location>
</feature>
<keyword evidence="3" id="KW-1185">Reference proteome</keyword>
<reference evidence="2 3" key="1">
    <citation type="journal article" date="2021" name="ACS Chem. Biol.">
        <title>Genomic-Led Discovery of a Novel Glycopeptide Antibiotic by Nonomuraea coxensis DSM 45129.</title>
        <authorList>
            <person name="Yushchuk O."/>
            <person name="Vior N.M."/>
            <person name="Andreo-Vidal A."/>
            <person name="Berini F."/>
            <person name="Ruckert C."/>
            <person name="Busche T."/>
            <person name="Binda E."/>
            <person name="Kalinowski J."/>
            <person name="Truman A.W."/>
            <person name="Marinelli F."/>
        </authorList>
    </citation>
    <scope>NUCLEOTIDE SEQUENCE [LARGE SCALE GENOMIC DNA]</scope>
    <source>
        <strain evidence="2 3">DSM 45129</strain>
    </source>
</reference>
<accession>A0ABX8U0C6</accession>
<sequence>MIRANLVTLVMGVVAVALAGLVRFVLPYEQDITTLWGFLVKLTPQLAAIVAVAWLDVETARRLRLHLLVLPALFLGFLLYFVPATFIRAMDIEDGSGTFEDLYLHVVVFVPFLVVALLLAYRLGGGSREGVLRTGVAMSILHVSGLEDLVAVSMNRRLDAIPEVWAWADHITVRLGHPATKAEAYAFIAAHVVAALLVLFLPRRLFRRRTAATPPATPDRPLDT</sequence>
<evidence type="ECO:0000256" key="1">
    <source>
        <dbReference type="SAM" id="Phobius"/>
    </source>
</evidence>
<gene>
    <name evidence="2" type="ORF">Nocox_12595</name>
</gene>
<keyword evidence="1" id="KW-0472">Membrane</keyword>
<evidence type="ECO:0000313" key="3">
    <source>
        <dbReference type="Proteomes" id="UP000824681"/>
    </source>
</evidence>
<dbReference type="Proteomes" id="UP000824681">
    <property type="component" value="Chromosome"/>
</dbReference>
<feature type="transmembrane region" description="Helical" evidence="1">
    <location>
        <begin position="35"/>
        <end position="55"/>
    </location>
</feature>
<feature type="transmembrane region" description="Helical" evidence="1">
    <location>
        <begin position="184"/>
        <end position="201"/>
    </location>
</feature>
<keyword evidence="1" id="KW-1133">Transmembrane helix</keyword>
<dbReference type="RefSeq" id="WP_020546091.1">
    <property type="nucleotide sequence ID" value="NZ_CP068985.1"/>
</dbReference>
<proteinExistence type="predicted"/>